<protein>
    <submittedName>
        <fullName evidence="6">Gamma-tubulin complex component 3</fullName>
    </submittedName>
</protein>
<evidence type="ECO:0000313" key="6">
    <source>
        <dbReference type="EMBL" id="KAB7503380.1"/>
    </source>
</evidence>
<name>A0A5N5TEM6_9CRUS</name>
<dbReference type="InterPro" id="IPR007259">
    <property type="entry name" value="GCP"/>
</dbReference>
<accession>A0A5N5TEM6</accession>
<dbReference type="OrthoDB" id="5860513at2759"/>
<keyword evidence="2" id="KW-0963">Cytoplasm</keyword>
<dbReference type="GO" id="GO:0051321">
    <property type="term" value="P:meiotic cell cycle"/>
    <property type="evidence" value="ECO:0007669"/>
    <property type="project" value="TreeGrafter"/>
</dbReference>
<reference evidence="6 7" key="1">
    <citation type="journal article" date="2019" name="PLoS Biol.">
        <title>Sex chromosomes control vertical transmission of feminizing Wolbachia symbionts in an isopod.</title>
        <authorList>
            <person name="Becking T."/>
            <person name="Chebbi M.A."/>
            <person name="Giraud I."/>
            <person name="Moumen B."/>
            <person name="Laverre T."/>
            <person name="Caubet Y."/>
            <person name="Peccoud J."/>
            <person name="Gilbert C."/>
            <person name="Cordaux R."/>
        </authorList>
    </citation>
    <scope>NUCLEOTIDE SEQUENCE [LARGE SCALE GENOMIC DNA]</scope>
    <source>
        <strain evidence="6">ANa2</strain>
        <tissue evidence="6">Whole body excluding digestive tract and cuticle</tissue>
    </source>
</reference>
<comment type="subcellular location">
    <subcellularLocation>
        <location evidence="1">Cytoplasm</location>
        <location evidence="1">Cytoskeleton</location>
    </subcellularLocation>
</comment>
<dbReference type="EMBL" id="SEYY01005262">
    <property type="protein sequence ID" value="KAB7503380.1"/>
    <property type="molecule type" value="Genomic_DNA"/>
</dbReference>
<dbReference type="PANTHER" id="PTHR19302:SF14">
    <property type="entry name" value="GAMMA-TUBULIN COMPLEX COMPONENT 3"/>
    <property type="match status" value="1"/>
</dbReference>
<evidence type="ECO:0000256" key="3">
    <source>
        <dbReference type="ARBA" id="ARBA00022701"/>
    </source>
</evidence>
<feature type="domain" description="Gamma tubulin complex component protein N-terminal" evidence="5">
    <location>
        <begin position="247"/>
        <end position="517"/>
    </location>
</feature>
<dbReference type="GO" id="GO:0051011">
    <property type="term" value="F:microtubule minus-end binding"/>
    <property type="evidence" value="ECO:0007669"/>
    <property type="project" value="TreeGrafter"/>
</dbReference>
<dbReference type="GO" id="GO:0051225">
    <property type="term" value="P:spindle assembly"/>
    <property type="evidence" value="ECO:0007669"/>
    <property type="project" value="TreeGrafter"/>
</dbReference>
<dbReference type="Pfam" id="PF17681">
    <property type="entry name" value="GCP_N_terminal"/>
    <property type="match status" value="1"/>
</dbReference>
<dbReference type="PANTHER" id="PTHR19302">
    <property type="entry name" value="GAMMA TUBULIN COMPLEX PROTEIN"/>
    <property type="match status" value="1"/>
</dbReference>
<dbReference type="GO" id="GO:0043015">
    <property type="term" value="F:gamma-tubulin binding"/>
    <property type="evidence" value="ECO:0007669"/>
    <property type="project" value="InterPro"/>
</dbReference>
<sequence length="543" mass="61907">MYIINSILNIRKIKSRSLNSTRFKILLLLKKCFSIDTVQVVRNVVTTIKDLKDFLFELNNFATNTLNNFESAKASPDYSLCSDNIKRWLVHENRLEEFGQISLLLDKLLKSKVLQNKPAILNMLFCLRHNGISDSINKELPSALSAEFSPTTLNGLHNISNFVYCNKMSNSNFERKKFGKTRPSTEVDITKEENEKICGRVARLAALYKVHDFKESIDENINSFKQSKRGTNIRSPMYTDVSENDLIREILFSFQGIEGKIIKNDVINDCFKLDHKIRLSVGQRDLVNKLIEIGCLYNIINRFCEANCRNFGGRSIQKNFPNNVHLINSAGLVNQSLILAVKEELNEYCRLIAVLESQLQETSSKFSKDASIEGLTLRRLLLWTLEPRCRLQTLALIIHSVRDFKGGASASALYQHLHHGDNSHVEVVRHALSQACRPLFVMLTEWLLDGNLQDPHHEFFIAADSSVPNERMWHDKYTLRKCMLPSFISLKQAQKVLATGKSLNFLRHVCNFKSAIGDRDLIQTAVGKTSEFGVMANFESTNV</sequence>
<dbReference type="GO" id="GO:0007020">
    <property type="term" value="P:microtubule nucleation"/>
    <property type="evidence" value="ECO:0007669"/>
    <property type="project" value="InterPro"/>
</dbReference>
<evidence type="ECO:0000256" key="2">
    <source>
        <dbReference type="ARBA" id="ARBA00022490"/>
    </source>
</evidence>
<dbReference type="GO" id="GO:0005874">
    <property type="term" value="C:microtubule"/>
    <property type="evidence" value="ECO:0007669"/>
    <property type="project" value="UniProtKB-KW"/>
</dbReference>
<keyword evidence="3" id="KW-0493">Microtubule</keyword>
<organism evidence="6 7">
    <name type="scientific">Armadillidium nasatum</name>
    <dbReference type="NCBI Taxonomy" id="96803"/>
    <lineage>
        <taxon>Eukaryota</taxon>
        <taxon>Metazoa</taxon>
        <taxon>Ecdysozoa</taxon>
        <taxon>Arthropoda</taxon>
        <taxon>Crustacea</taxon>
        <taxon>Multicrustacea</taxon>
        <taxon>Malacostraca</taxon>
        <taxon>Eumalacostraca</taxon>
        <taxon>Peracarida</taxon>
        <taxon>Isopoda</taxon>
        <taxon>Oniscidea</taxon>
        <taxon>Crinocheta</taxon>
        <taxon>Armadillidiidae</taxon>
        <taxon>Armadillidium</taxon>
    </lineage>
</organism>
<dbReference type="GO" id="GO:0031122">
    <property type="term" value="P:cytoplasmic microtubule organization"/>
    <property type="evidence" value="ECO:0007669"/>
    <property type="project" value="TreeGrafter"/>
</dbReference>
<evidence type="ECO:0000256" key="4">
    <source>
        <dbReference type="ARBA" id="ARBA00023212"/>
    </source>
</evidence>
<dbReference type="GO" id="GO:0000930">
    <property type="term" value="C:gamma-tubulin complex"/>
    <property type="evidence" value="ECO:0007669"/>
    <property type="project" value="TreeGrafter"/>
</dbReference>
<keyword evidence="7" id="KW-1185">Reference proteome</keyword>
<comment type="caution">
    <text evidence="6">The sequence shown here is derived from an EMBL/GenBank/DDBJ whole genome shotgun (WGS) entry which is preliminary data.</text>
</comment>
<proteinExistence type="predicted"/>
<evidence type="ECO:0000259" key="5">
    <source>
        <dbReference type="Pfam" id="PF17681"/>
    </source>
</evidence>
<gene>
    <name evidence="6" type="primary">Tubgcp3</name>
    <name evidence="6" type="ORF">Anas_12199</name>
</gene>
<keyword evidence="4" id="KW-0206">Cytoskeleton</keyword>
<dbReference type="Proteomes" id="UP000326759">
    <property type="component" value="Unassembled WGS sequence"/>
</dbReference>
<dbReference type="GO" id="GO:0000922">
    <property type="term" value="C:spindle pole"/>
    <property type="evidence" value="ECO:0007669"/>
    <property type="project" value="InterPro"/>
</dbReference>
<dbReference type="AlphaFoldDB" id="A0A5N5TEM6"/>
<dbReference type="GO" id="GO:0000278">
    <property type="term" value="P:mitotic cell cycle"/>
    <property type="evidence" value="ECO:0007669"/>
    <property type="project" value="TreeGrafter"/>
</dbReference>
<evidence type="ECO:0000256" key="1">
    <source>
        <dbReference type="ARBA" id="ARBA00004245"/>
    </source>
</evidence>
<dbReference type="InterPro" id="IPR041470">
    <property type="entry name" value="GCP_N"/>
</dbReference>
<evidence type="ECO:0000313" key="7">
    <source>
        <dbReference type="Proteomes" id="UP000326759"/>
    </source>
</evidence>